<evidence type="ECO:0000256" key="7">
    <source>
        <dbReference type="ARBA" id="ARBA00022989"/>
    </source>
</evidence>
<protein>
    <submittedName>
        <fullName evidence="11">Preprotein translocase subunit YajC</fullName>
    </submittedName>
</protein>
<dbReference type="PANTHER" id="PTHR33909">
    <property type="entry name" value="SEC TRANSLOCON ACCESSORY COMPLEX SUBUNIT YAJC"/>
    <property type="match status" value="1"/>
</dbReference>
<dbReference type="Proteomes" id="UP000430692">
    <property type="component" value="Unassembled WGS sequence"/>
</dbReference>
<comment type="caution">
    <text evidence="11">The sequence shown here is derived from an EMBL/GenBank/DDBJ whole genome shotgun (WGS) entry which is preliminary data.</text>
</comment>
<dbReference type="Pfam" id="PF02699">
    <property type="entry name" value="YajC"/>
    <property type="match status" value="1"/>
</dbReference>
<keyword evidence="12" id="KW-1185">Reference proteome</keyword>
<evidence type="ECO:0000256" key="4">
    <source>
        <dbReference type="ARBA" id="ARBA00022475"/>
    </source>
</evidence>
<dbReference type="GO" id="GO:0015031">
    <property type="term" value="P:protein transport"/>
    <property type="evidence" value="ECO:0007669"/>
    <property type="project" value="UniProtKB-KW"/>
</dbReference>
<dbReference type="GO" id="GO:0005886">
    <property type="term" value="C:plasma membrane"/>
    <property type="evidence" value="ECO:0007669"/>
    <property type="project" value="UniProtKB-SubCell"/>
</dbReference>
<evidence type="ECO:0000256" key="2">
    <source>
        <dbReference type="ARBA" id="ARBA00006742"/>
    </source>
</evidence>
<feature type="region of interest" description="Disordered" evidence="10">
    <location>
        <begin position="88"/>
        <end position="122"/>
    </location>
</feature>
<dbReference type="AlphaFoldDB" id="A0A6I4VU21"/>
<accession>A0A6I4VU21</accession>
<dbReference type="PRINTS" id="PR01853">
    <property type="entry name" value="YAJCTRNLCASE"/>
</dbReference>
<evidence type="ECO:0000256" key="3">
    <source>
        <dbReference type="ARBA" id="ARBA00022448"/>
    </source>
</evidence>
<name>A0A6I4VU21_9BACL</name>
<keyword evidence="7" id="KW-1133">Transmembrane helix</keyword>
<evidence type="ECO:0000256" key="9">
    <source>
        <dbReference type="ARBA" id="ARBA00023136"/>
    </source>
</evidence>
<keyword evidence="6" id="KW-0653">Protein transport</keyword>
<dbReference type="SMART" id="SM01323">
    <property type="entry name" value="YajC"/>
    <property type="match status" value="1"/>
</dbReference>
<dbReference type="NCBIfam" id="TIGR00739">
    <property type="entry name" value="yajC"/>
    <property type="match status" value="1"/>
</dbReference>
<evidence type="ECO:0000256" key="10">
    <source>
        <dbReference type="SAM" id="MobiDB-lite"/>
    </source>
</evidence>
<comment type="subcellular location">
    <subcellularLocation>
        <location evidence="1">Cell membrane</location>
        <topology evidence="1">Single-pass membrane protein</topology>
    </subcellularLocation>
</comment>
<keyword evidence="8" id="KW-0811">Translocation</keyword>
<proteinExistence type="inferred from homology"/>
<keyword evidence="9" id="KW-0472">Membrane</keyword>
<evidence type="ECO:0000256" key="1">
    <source>
        <dbReference type="ARBA" id="ARBA00004162"/>
    </source>
</evidence>
<reference evidence="11 12" key="1">
    <citation type="submission" date="2019-12" db="EMBL/GenBank/DDBJ databases">
        <title>Whole-genome analyses of novel actinobacteria.</title>
        <authorList>
            <person name="Sahin N."/>
            <person name="Saygin H."/>
        </authorList>
    </citation>
    <scope>NUCLEOTIDE SEQUENCE [LARGE SCALE GENOMIC DNA]</scope>
    <source>
        <strain evidence="11 12">KC615</strain>
    </source>
</reference>
<dbReference type="PANTHER" id="PTHR33909:SF1">
    <property type="entry name" value="SEC TRANSLOCON ACCESSORY COMPLEX SUBUNIT YAJC"/>
    <property type="match status" value="1"/>
</dbReference>
<evidence type="ECO:0000256" key="5">
    <source>
        <dbReference type="ARBA" id="ARBA00022692"/>
    </source>
</evidence>
<keyword evidence="5" id="KW-0812">Transmembrane</keyword>
<feature type="compositionally biased region" description="Basic and acidic residues" evidence="10">
    <location>
        <begin position="95"/>
        <end position="122"/>
    </location>
</feature>
<dbReference type="EMBL" id="WUUL01000011">
    <property type="protein sequence ID" value="MXQ55067.1"/>
    <property type="molecule type" value="Genomic_DNA"/>
</dbReference>
<evidence type="ECO:0000256" key="8">
    <source>
        <dbReference type="ARBA" id="ARBA00023010"/>
    </source>
</evidence>
<evidence type="ECO:0000313" key="11">
    <source>
        <dbReference type="EMBL" id="MXQ55067.1"/>
    </source>
</evidence>
<keyword evidence="3" id="KW-0813">Transport</keyword>
<comment type="similarity">
    <text evidence="2">Belongs to the YajC family.</text>
</comment>
<gene>
    <name evidence="11" type="primary">yajC</name>
    <name evidence="11" type="ORF">GSM42_15345</name>
</gene>
<evidence type="ECO:0000313" key="12">
    <source>
        <dbReference type="Proteomes" id="UP000430692"/>
    </source>
</evidence>
<sequence>MMTILYIVVMFGLLYFVLIRPQNKQRKQQAQLLASLKKGDKIVTIGGLHGSIVDLDEHRVTLKISDTTRVVFERGAIKGKVSDKGEVVESPAAKDVPKDKEKRYLEGSDEDKAVQEEKVETK</sequence>
<dbReference type="InterPro" id="IPR003849">
    <property type="entry name" value="Preprotein_translocase_YajC"/>
</dbReference>
<organism evidence="11 12">
    <name type="scientific">Shimazuella alba</name>
    <dbReference type="NCBI Taxonomy" id="2690964"/>
    <lineage>
        <taxon>Bacteria</taxon>
        <taxon>Bacillati</taxon>
        <taxon>Bacillota</taxon>
        <taxon>Bacilli</taxon>
        <taxon>Bacillales</taxon>
        <taxon>Thermoactinomycetaceae</taxon>
        <taxon>Shimazuella</taxon>
    </lineage>
</organism>
<evidence type="ECO:0000256" key="6">
    <source>
        <dbReference type="ARBA" id="ARBA00022927"/>
    </source>
</evidence>
<keyword evidence="4" id="KW-1003">Cell membrane</keyword>